<dbReference type="AlphaFoldDB" id="A0A3B4XL21"/>
<evidence type="ECO:0000313" key="2">
    <source>
        <dbReference type="Proteomes" id="UP000261360"/>
    </source>
</evidence>
<reference evidence="1" key="1">
    <citation type="submission" date="2025-08" db="UniProtKB">
        <authorList>
            <consortium name="Ensembl"/>
        </authorList>
    </citation>
    <scope>IDENTIFICATION</scope>
</reference>
<keyword evidence="2" id="KW-1185">Reference proteome</keyword>
<reference evidence="1" key="2">
    <citation type="submission" date="2025-09" db="UniProtKB">
        <authorList>
            <consortium name="Ensembl"/>
        </authorList>
    </citation>
    <scope>IDENTIFICATION</scope>
</reference>
<dbReference type="Proteomes" id="UP000261360">
    <property type="component" value="Unplaced"/>
</dbReference>
<name>A0A3B4XL21_SERLL</name>
<proteinExistence type="predicted"/>
<protein>
    <submittedName>
        <fullName evidence="1">Uncharacterized protein</fullName>
    </submittedName>
</protein>
<organism evidence="1 2">
    <name type="scientific">Seriola lalandi dorsalis</name>
    <dbReference type="NCBI Taxonomy" id="1841481"/>
    <lineage>
        <taxon>Eukaryota</taxon>
        <taxon>Metazoa</taxon>
        <taxon>Chordata</taxon>
        <taxon>Craniata</taxon>
        <taxon>Vertebrata</taxon>
        <taxon>Euteleostomi</taxon>
        <taxon>Actinopterygii</taxon>
        <taxon>Neopterygii</taxon>
        <taxon>Teleostei</taxon>
        <taxon>Neoteleostei</taxon>
        <taxon>Acanthomorphata</taxon>
        <taxon>Carangaria</taxon>
        <taxon>Carangiformes</taxon>
        <taxon>Carangidae</taxon>
        <taxon>Seriola</taxon>
    </lineage>
</organism>
<evidence type="ECO:0000313" key="1">
    <source>
        <dbReference type="Ensembl" id="ENSSLDP00000017006.1"/>
    </source>
</evidence>
<accession>A0A3B4XL21</accession>
<sequence>PWPETAAGTDGGLLGTDSWMLAVLVGLPWRHLPRRAGRGTRGADGAVLQADLQGALQHRLALFILLFLNHLHSWRLQTHQLLQHHLIGAFFQCLMFVSD</sequence>
<dbReference type="Ensembl" id="ENSSLDT00000017610.1">
    <property type="protein sequence ID" value="ENSSLDP00000017006.1"/>
    <property type="gene ID" value="ENSSLDG00000013453.1"/>
</dbReference>